<name>A0A9P1D6J9_9DINO</name>
<evidence type="ECO:0000313" key="10">
    <source>
        <dbReference type="EMBL" id="CAI4003936.1"/>
    </source>
</evidence>
<feature type="transmembrane region" description="Helical" evidence="7">
    <location>
        <begin position="403"/>
        <end position="426"/>
    </location>
</feature>
<dbReference type="GO" id="GO:0005886">
    <property type="term" value="C:plasma membrane"/>
    <property type="evidence" value="ECO:0007669"/>
    <property type="project" value="TreeGrafter"/>
</dbReference>
<dbReference type="EMBL" id="CAMXCT020003335">
    <property type="protein sequence ID" value="CAL1157311.1"/>
    <property type="molecule type" value="Genomic_DNA"/>
</dbReference>
<feature type="transmembrane region" description="Helical" evidence="7">
    <location>
        <begin position="642"/>
        <end position="659"/>
    </location>
</feature>
<reference evidence="11 12" key="2">
    <citation type="submission" date="2024-05" db="EMBL/GenBank/DDBJ databases">
        <authorList>
            <person name="Chen Y."/>
            <person name="Shah S."/>
            <person name="Dougan E. K."/>
            <person name="Thang M."/>
            <person name="Chan C."/>
        </authorList>
    </citation>
    <scope>NUCLEOTIDE SEQUENCE [LARGE SCALE GENOMIC DNA]</scope>
</reference>
<feature type="domain" description="Citrate transporter-like" evidence="9">
    <location>
        <begin position="245"/>
        <end position="767"/>
    </location>
</feature>
<evidence type="ECO:0000256" key="5">
    <source>
        <dbReference type="ARBA" id="ARBA00022989"/>
    </source>
</evidence>
<evidence type="ECO:0000256" key="1">
    <source>
        <dbReference type="ARBA" id="ARBA00004141"/>
    </source>
</evidence>
<dbReference type="PANTHER" id="PTHR43652:SF2">
    <property type="entry name" value="BASIC AMINO ACID ANTIPORTER YFCC-RELATED"/>
    <property type="match status" value="1"/>
</dbReference>
<evidence type="ECO:0000256" key="6">
    <source>
        <dbReference type="ARBA" id="ARBA00023136"/>
    </source>
</evidence>
<accession>A0A9P1D6J9</accession>
<evidence type="ECO:0000256" key="3">
    <source>
        <dbReference type="ARBA" id="ARBA00022692"/>
    </source>
</evidence>
<evidence type="ECO:0000256" key="2">
    <source>
        <dbReference type="ARBA" id="ARBA00022448"/>
    </source>
</evidence>
<dbReference type="InterPro" id="IPR004680">
    <property type="entry name" value="Cit_transptr-like_dom"/>
</dbReference>
<feature type="chain" id="PRO_5043271212" evidence="8">
    <location>
        <begin position="33"/>
        <end position="824"/>
    </location>
</feature>
<evidence type="ECO:0000313" key="12">
    <source>
        <dbReference type="Proteomes" id="UP001152797"/>
    </source>
</evidence>
<evidence type="ECO:0000256" key="7">
    <source>
        <dbReference type="SAM" id="Phobius"/>
    </source>
</evidence>
<feature type="transmembrane region" description="Helical" evidence="7">
    <location>
        <begin position="671"/>
        <end position="694"/>
    </location>
</feature>
<dbReference type="EMBL" id="CAMXCT010003335">
    <property type="protein sequence ID" value="CAI4003936.1"/>
    <property type="molecule type" value="Genomic_DNA"/>
</dbReference>
<gene>
    <name evidence="10" type="ORF">C1SCF055_LOCUS29760</name>
</gene>
<evidence type="ECO:0000256" key="4">
    <source>
        <dbReference type="ARBA" id="ARBA00022737"/>
    </source>
</evidence>
<dbReference type="Proteomes" id="UP001152797">
    <property type="component" value="Unassembled WGS sequence"/>
</dbReference>
<protein>
    <submittedName>
        <fullName evidence="11">tRNA (Guanine-N(7)-)-methyltransferase (TRN A (Guanine(46)-N(7))-methyltransferase) (tRNA(m7G46)-methyltransferase)</fullName>
    </submittedName>
</protein>
<feature type="transmembrane region" description="Helical" evidence="7">
    <location>
        <begin position="760"/>
        <end position="779"/>
    </location>
</feature>
<feature type="signal peptide" evidence="8">
    <location>
        <begin position="1"/>
        <end position="32"/>
    </location>
</feature>
<dbReference type="OrthoDB" id="47276at2759"/>
<organism evidence="10">
    <name type="scientific">Cladocopium goreaui</name>
    <dbReference type="NCBI Taxonomy" id="2562237"/>
    <lineage>
        <taxon>Eukaryota</taxon>
        <taxon>Sar</taxon>
        <taxon>Alveolata</taxon>
        <taxon>Dinophyceae</taxon>
        <taxon>Suessiales</taxon>
        <taxon>Symbiodiniaceae</taxon>
        <taxon>Cladocopium</taxon>
    </lineage>
</organism>
<dbReference type="AlphaFoldDB" id="A0A9P1D6J9"/>
<reference evidence="10" key="1">
    <citation type="submission" date="2022-10" db="EMBL/GenBank/DDBJ databases">
        <authorList>
            <person name="Chen Y."/>
            <person name="Dougan E. K."/>
            <person name="Chan C."/>
            <person name="Rhodes N."/>
            <person name="Thang M."/>
        </authorList>
    </citation>
    <scope>NUCLEOTIDE SEQUENCE</scope>
</reference>
<keyword evidence="8" id="KW-0732">Signal</keyword>
<feature type="transmembrane region" description="Helical" evidence="7">
    <location>
        <begin position="317"/>
        <end position="350"/>
    </location>
</feature>
<keyword evidence="12" id="KW-1185">Reference proteome</keyword>
<comment type="caution">
    <text evidence="10">The sequence shown here is derived from an EMBL/GenBank/DDBJ whole genome shotgun (WGS) entry which is preliminary data.</text>
</comment>
<feature type="transmembrane region" description="Helical" evidence="7">
    <location>
        <begin position="132"/>
        <end position="154"/>
    </location>
</feature>
<dbReference type="GO" id="GO:0055085">
    <property type="term" value="P:transmembrane transport"/>
    <property type="evidence" value="ECO:0007669"/>
    <property type="project" value="InterPro"/>
</dbReference>
<dbReference type="PANTHER" id="PTHR43652">
    <property type="entry name" value="BASIC AMINO ACID ANTIPORTER YFCC-RELATED"/>
    <property type="match status" value="1"/>
</dbReference>
<dbReference type="InterPro" id="IPR051679">
    <property type="entry name" value="DASS-Related_Transporters"/>
</dbReference>
<feature type="transmembrane region" description="Helical" evidence="7">
    <location>
        <begin position="61"/>
        <end position="82"/>
    </location>
</feature>
<keyword evidence="4" id="KW-0677">Repeat</keyword>
<dbReference type="EMBL" id="CAMXCT030003335">
    <property type="protein sequence ID" value="CAL4791248.1"/>
    <property type="molecule type" value="Genomic_DNA"/>
</dbReference>
<comment type="subcellular location">
    <subcellularLocation>
        <location evidence="1">Membrane</location>
        <topology evidence="1">Multi-pass membrane protein</topology>
    </subcellularLocation>
</comment>
<keyword evidence="3 7" id="KW-0812">Transmembrane</keyword>
<proteinExistence type="predicted"/>
<feature type="transmembrane region" description="Helical" evidence="7">
    <location>
        <begin position="799"/>
        <end position="819"/>
    </location>
</feature>
<evidence type="ECO:0000259" key="9">
    <source>
        <dbReference type="Pfam" id="PF03600"/>
    </source>
</evidence>
<keyword evidence="6 7" id="KW-0472">Membrane</keyword>
<feature type="transmembrane region" description="Helical" evidence="7">
    <location>
        <begin position="279"/>
        <end position="297"/>
    </location>
</feature>
<feature type="transmembrane region" description="Helical" evidence="7">
    <location>
        <begin position="618"/>
        <end position="636"/>
    </location>
</feature>
<evidence type="ECO:0000313" key="11">
    <source>
        <dbReference type="EMBL" id="CAL4791248.1"/>
    </source>
</evidence>
<keyword evidence="5 7" id="KW-1133">Transmembrane helix</keyword>
<feature type="transmembrane region" description="Helical" evidence="7">
    <location>
        <begin position="714"/>
        <end position="739"/>
    </location>
</feature>
<dbReference type="Pfam" id="PF03600">
    <property type="entry name" value="CitMHS"/>
    <property type="match status" value="1"/>
</dbReference>
<keyword evidence="2" id="KW-0813">Transport</keyword>
<sequence length="824" mass="89126">MHNMHSMRHVSLRNAFPIFRVLLLSLLAPASGLRTVADEAPGERPEGSMVAWYHQIPHRRLMLVVYPAMAVAAVLLLVLVVIALRSSREETLPNKTRRQSLKVNRLMVRLGASGAVEVLHPETTLVEDFRQAFTWTRLGVFWVAILLSFALAVFGDSKLFMMKHSVGNIASMEACEAACHADPTAQCGLNDIKFEKVEKKSCELSGTCKEDVPSPTVEFVKCTFNVAPEAWKVDLVLVSAIVGIYLIVEGLPAELILFGLNCIYGILGIISVKQVWGGLASGSVVGLALLFPIAAAIEETGVLDVAIGVMLGNPQSFIVAFFRMLIPVALLSAFLSNTAIVTMMIPVIVSWSRTLGEHPGKLLMPLSFAAQLGGSCTLIGSSHCLVARESVDKTLYEMSFFDLSYSGTILCLSTFVLMALSLPFLASSAAAAETVLEDDVNQENLYLVKFTLRRGSSYVGLTFELASIQLKRLPGVRELVRNPAAGDVLKEDEELKFLVDETGVTSLRQIKGLCISSEDALWALGMERERRHLYEVSLSPSSELLEEPLDFDVMRQVFGACPIAIRGKESDIPVAGDIVLLEADERYVGTAMWQEEFSITRIVPNSSPQRVGGVHDKLRCVLVCLGMATLIALVTLEVVDLSAGAGIFVLLLVLSNAYSMSSVYRNIKGPVLLTIAGASGLSAALQGTGIAMFAAKELTKCAMPYGPIGIRAAVYFLCAFLTMFMNNSATVAIIGPMLATIARSTCAPTDITCQQKSIKALAHVMTFAAGTCLTSPLGYQTNLMVMKDGGYTFADFAKYGGLVQVFHLICCVLVVSLLVDMFDL</sequence>
<evidence type="ECO:0000256" key="8">
    <source>
        <dbReference type="SAM" id="SignalP"/>
    </source>
</evidence>